<dbReference type="RefSeq" id="WP_211124090.1">
    <property type="nucleotide sequence ID" value="NZ_BAAALR010000076.1"/>
</dbReference>
<gene>
    <name evidence="1" type="ORF">GCM10009680_65980</name>
</gene>
<evidence type="ECO:0000313" key="2">
    <source>
        <dbReference type="Proteomes" id="UP001499947"/>
    </source>
</evidence>
<name>A0ABN2J0C8_9ACTN</name>
<organism evidence="1 2">
    <name type="scientific">Streptomyces yatensis</name>
    <dbReference type="NCBI Taxonomy" id="155177"/>
    <lineage>
        <taxon>Bacteria</taxon>
        <taxon>Bacillati</taxon>
        <taxon>Actinomycetota</taxon>
        <taxon>Actinomycetes</taxon>
        <taxon>Kitasatosporales</taxon>
        <taxon>Streptomycetaceae</taxon>
        <taxon>Streptomyces</taxon>
        <taxon>Streptomyces violaceusniger group</taxon>
    </lineage>
</organism>
<dbReference type="Gene3D" id="1.10.287.1060">
    <property type="entry name" value="ESAT-6-like"/>
    <property type="match status" value="1"/>
</dbReference>
<dbReference type="Proteomes" id="UP001499947">
    <property type="component" value="Unassembled WGS sequence"/>
</dbReference>
<accession>A0ABN2J0C8</accession>
<sequence>MSDDKISVDSAAHAASTKFLNIIHGGFQHSITQLSAAGNVLSDPSHWSGPYASQFRSSWSSAQADLNKIRQSLDEFQRKFDTVLKNISEAGGSHR</sequence>
<dbReference type="EMBL" id="BAAALR010000076">
    <property type="protein sequence ID" value="GAA1715461.1"/>
    <property type="molecule type" value="Genomic_DNA"/>
</dbReference>
<proteinExistence type="predicted"/>
<comment type="caution">
    <text evidence="1">The sequence shown here is derived from an EMBL/GenBank/DDBJ whole genome shotgun (WGS) entry which is preliminary data.</text>
</comment>
<dbReference type="SUPFAM" id="SSF140453">
    <property type="entry name" value="EsxAB dimer-like"/>
    <property type="match status" value="1"/>
</dbReference>
<evidence type="ECO:0008006" key="3">
    <source>
        <dbReference type="Google" id="ProtNLM"/>
    </source>
</evidence>
<reference evidence="1 2" key="1">
    <citation type="journal article" date="2019" name="Int. J. Syst. Evol. Microbiol.">
        <title>The Global Catalogue of Microorganisms (GCM) 10K type strain sequencing project: providing services to taxonomists for standard genome sequencing and annotation.</title>
        <authorList>
            <consortium name="The Broad Institute Genomics Platform"/>
            <consortium name="The Broad Institute Genome Sequencing Center for Infectious Disease"/>
            <person name="Wu L."/>
            <person name="Ma J."/>
        </authorList>
    </citation>
    <scope>NUCLEOTIDE SEQUENCE [LARGE SCALE GENOMIC DNA]</scope>
    <source>
        <strain evidence="1 2">JCM 13244</strain>
    </source>
</reference>
<protein>
    <recommendedName>
        <fullName evidence="3">WXG100 family type VII secretion target</fullName>
    </recommendedName>
</protein>
<dbReference type="InterPro" id="IPR036689">
    <property type="entry name" value="ESAT-6-like_sf"/>
</dbReference>
<evidence type="ECO:0000313" key="1">
    <source>
        <dbReference type="EMBL" id="GAA1715461.1"/>
    </source>
</evidence>
<keyword evidence="2" id="KW-1185">Reference proteome</keyword>